<dbReference type="InterPro" id="IPR036974">
    <property type="entry name" value="PUA_sf"/>
</dbReference>
<dbReference type="GO" id="GO:0003723">
    <property type="term" value="F:RNA binding"/>
    <property type="evidence" value="ECO:0007669"/>
    <property type="project" value="InterPro"/>
</dbReference>
<organism evidence="2 3">
    <name type="scientific">Methanohalobium evestigatum (strain ATCC BAA-1072 / DSM 3721 / NBRC 107634 / OCM 161 / Z-7303)</name>
    <dbReference type="NCBI Taxonomy" id="644295"/>
    <lineage>
        <taxon>Archaea</taxon>
        <taxon>Methanobacteriati</taxon>
        <taxon>Methanobacteriota</taxon>
        <taxon>Stenosarchaea group</taxon>
        <taxon>Methanomicrobia</taxon>
        <taxon>Methanosarcinales</taxon>
        <taxon>Methanosarcinaceae</taxon>
        <taxon>Methanohalobium</taxon>
    </lineage>
</organism>
<dbReference type="Pfam" id="PF01472">
    <property type="entry name" value="PUA"/>
    <property type="match status" value="1"/>
</dbReference>
<dbReference type="InterPro" id="IPR002478">
    <property type="entry name" value="PUA"/>
</dbReference>
<reference evidence="2 3" key="1">
    <citation type="submission" date="2010-06" db="EMBL/GenBank/DDBJ databases">
        <title>Complete sequence chromosome of Methanohalobium evestigatum Z-7303.</title>
        <authorList>
            <consortium name="US DOE Joint Genome Institute"/>
            <person name="Lucas S."/>
            <person name="Copeland A."/>
            <person name="Lapidus A."/>
            <person name="Cheng J.-F."/>
            <person name="Bruce D."/>
            <person name="Goodwin L."/>
            <person name="Pitluck S."/>
            <person name="Saunders E."/>
            <person name="Detter J.C."/>
            <person name="Han C."/>
            <person name="Tapia R."/>
            <person name="Land M."/>
            <person name="Hauser L."/>
            <person name="Kyrpides N."/>
            <person name="Mikhailova N."/>
            <person name="Sieprawska-Lupa M."/>
            <person name="Whitman W.B."/>
            <person name="Anderson I."/>
            <person name="Woyke T."/>
        </authorList>
    </citation>
    <scope>NUCLEOTIDE SEQUENCE [LARGE SCALE GENOMIC DNA]</scope>
    <source>
        <strain evidence="3">ATCC BAA-1072 / DSM 3721 / NBRC 107634 / OCM 161 / Z-7303</strain>
    </source>
</reference>
<dbReference type="InterPro" id="IPR015947">
    <property type="entry name" value="PUA-like_sf"/>
</dbReference>
<sequence length="154" mass="17065">MNKKLSTVRIMADYQFCKGCGEKLFPEDVSFLLSRTGRIRQILYNNERIATVRASDGVLTLSIKGADTVHKYLSKPNQRVTMCEEAVPFVSAGKTAFSKHVIDIDPELRAGEEVLVVDESDNLLATGQLILSPEEIHSIERGSAVDIRTGVQQQ</sequence>
<dbReference type="InterPro" id="IPR038250">
    <property type="entry name" value="TGT_C2_sf"/>
</dbReference>
<dbReference type="InterPro" id="IPR029402">
    <property type="entry name" value="TGT_C2"/>
</dbReference>
<accession>D7EBQ2</accession>
<name>D7EBQ2_METEZ</name>
<proteinExistence type="predicted"/>
<dbReference type="Proteomes" id="UP000000391">
    <property type="component" value="Chromosome"/>
</dbReference>
<evidence type="ECO:0000313" key="2">
    <source>
        <dbReference type="EMBL" id="ADI74894.1"/>
    </source>
</evidence>
<dbReference type="NCBIfam" id="TIGR00451">
    <property type="entry name" value="unchar_dom_2"/>
    <property type="match status" value="1"/>
</dbReference>
<dbReference type="HOGENOM" id="CLU_116577_2_0_2"/>
<dbReference type="Pfam" id="PF14810">
    <property type="entry name" value="TGT_C2"/>
    <property type="match status" value="1"/>
</dbReference>
<dbReference type="SMART" id="SM00359">
    <property type="entry name" value="PUA"/>
    <property type="match status" value="1"/>
</dbReference>
<gene>
    <name evidence="2" type="ordered locus">Metev_2066</name>
</gene>
<dbReference type="PROSITE" id="PS50890">
    <property type="entry name" value="PUA"/>
    <property type="match status" value="1"/>
</dbReference>
<dbReference type="KEGG" id="mev:Metev_2066"/>
<evidence type="ECO:0000313" key="3">
    <source>
        <dbReference type="Proteomes" id="UP000000391"/>
    </source>
</evidence>
<dbReference type="Gene3D" id="3.10.450.90">
    <property type="entry name" value="ArcTGT, C2 domain"/>
    <property type="match status" value="1"/>
</dbReference>
<dbReference type="STRING" id="644295.Metev_2066"/>
<dbReference type="InterPro" id="IPR004521">
    <property type="entry name" value="Uncharacterised_CHP00451"/>
</dbReference>
<dbReference type="SUPFAM" id="SSF88697">
    <property type="entry name" value="PUA domain-like"/>
    <property type="match status" value="1"/>
</dbReference>
<protein>
    <submittedName>
        <fullName evidence="2">PUA domain containing protein</fullName>
    </submittedName>
</protein>
<dbReference type="Gene3D" id="2.30.130.10">
    <property type="entry name" value="PUA domain"/>
    <property type="match status" value="1"/>
</dbReference>
<dbReference type="AlphaFoldDB" id="D7EBQ2"/>
<dbReference type="CDD" id="cd21149">
    <property type="entry name" value="PUA_archaeosine_TGT"/>
    <property type="match status" value="1"/>
</dbReference>
<feature type="domain" description="PUA" evidence="1">
    <location>
        <begin position="78"/>
        <end position="152"/>
    </location>
</feature>
<keyword evidence="3" id="KW-1185">Reference proteome</keyword>
<dbReference type="OrthoDB" id="7576at2157"/>
<dbReference type="SUPFAM" id="SSF88802">
    <property type="entry name" value="Pre-PUA domain"/>
    <property type="match status" value="1"/>
</dbReference>
<evidence type="ECO:0000259" key="1">
    <source>
        <dbReference type="SMART" id="SM00359"/>
    </source>
</evidence>
<dbReference type="EMBL" id="CP002069">
    <property type="protein sequence ID" value="ADI74894.1"/>
    <property type="molecule type" value="Genomic_DNA"/>
</dbReference>